<gene>
    <name evidence="1" type="ORF">LJ739_09770</name>
</gene>
<dbReference type="InterPro" id="IPR014508">
    <property type="entry name" value="UCP020555_TPR-like"/>
</dbReference>
<evidence type="ECO:0000313" key="1">
    <source>
        <dbReference type="EMBL" id="MCC2616527.1"/>
    </source>
</evidence>
<comment type="caution">
    <text evidence="1">The sequence shown here is derived from an EMBL/GenBank/DDBJ whole genome shotgun (WGS) entry which is preliminary data.</text>
</comment>
<dbReference type="EMBL" id="JAJEWP010000002">
    <property type="protein sequence ID" value="MCC2616527.1"/>
    <property type="molecule type" value="Genomic_DNA"/>
</dbReference>
<dbReference type="PROSITE" id="PS51257">
    <property type="entry name" value="PROKAR_LIPOPROTEIN"/>
    <property type="match status" value="1"/>
</dbReference>
<name>A0ABS8G7G3_9ALTE</name>
<dbReference type="PIRSF" id="PIRSF020555">
    <property type="entry name" value="UCP020555"/>
    <property type="match status" value="1"/>
</dbReference>
<organism evidence="1 2">
    <name type="scientific">Fluctibacter halophilus</name>
    <dbReference type="NCBI Taxonomy" id="226011"/>
    <lineage>
        <taxon>Bacteria</taxon>
        <taxon>Pseudomonadati</taxon>
        <taxon>Pseudomonadota</taxon>
        <taxon>Gammaproteobacteria</taxon>
        <taxon>Alteromonadales</taxon>
        <taxon>Alteromonadaceae</taxon>
        <taxon>Fluctibacter</taxon>
    </lineage>
</organism>
<dbReference type="Pfam" id="PF16068">
    <property type="entry name" value="DUF4810"/>
    <property type="match status" value="1"/>
</dbReference>
<dbReference type="RefSeq" id="WP_229159945.1">
    <property type="nucleotide sequence ID" value="NZ_JAJEWP010000002.1"/>
</dbReference>
<accession>A0ABS8G7G3</accession>
<dbReference type="Proteomes" id="UP001520878">
    <property type="component" value="Unassembled WGS sequence"/>
</dbReference>
<reference evidence="1 2" key="1">
    <citation type="submission" date="2021-10" db="EMBL/GenBank/DDBJ databases">
        <title>Draft genome of Aestuariibacter halophilus JC2043.</title>
        <authorList>
            <person name="Emsley S.A."/>
            <person name="Pfannmuller K.M."/>
            <person name="Ushijima B."/>
            <person name="Saw J.H."/>
            <person name="Videau P."/>
        </authorList>
    </citation>
    <scope>NUCLEOTIDE SEQUENCE [LARGE SCALE GENOMIC DNA]</scope>
    <source>
        <strain evidence="1 2">JC2043</strain>
    </source>
</reference>
<keyword evidence="2" id="KW-1185">Reference proteome</keyword>
<protein>
    <submittedName>
        <fullName evidence="1">DUF4810 domain-containing protein</fullName>
    </submittedName>
</protein>
<sequence length="114" mass="12664">MKAWTILGCAALLLAGCSQTPKLYYHGPFNKVMYSYFNGNDLSIGEQITVLEDVIARAMAKNQPVAPGIHAHLGMLYFETGETALGERHLNEEKALFPESAQYMDFLLNAHKDT</sequence>
<proteinExistence type="predicted"/>
<evidence type="ECO:0000313" key="2">
    <source>
        <dbReference type="Proteomes" id="UP001520878"/>
    </source>
</evidence>